<dbReference type="InterPro" id="IPR013783">
    <property type="entry name" value="Ig-like_fold"/>
</dbReference>
<dbReference type="InterPro" id="IPR007110">
    <property type="entry name" value="Ig-like_dom"/>
</dbReference>
<dbReference type="InterPro" id="IPR003599">
    <property type="entry name" value="Ig_sub"/>
</dbReference>
<comment type="caution">
    <text evidence="3">The sequence shown here is derived from an EMBL/GenBank/DDBJ whole genome shotgun (WGS) entry which is preliminary data.</text>
</comment>
<dbReference type="PROSITE" id="PS50835">
    <property type="entry name" value="IG_LIKE"/>
    <property type="match status" value="4"/>
</dbReference>
<keyword evidence="1" id="KW-1133">Transmembrane helix</keyword>
<proteinExistence type="predicted"/>
<dbReference type="EMBL" id="JADWDJ010000007">
    <property type="protein sequence ID" value="KAG5279065.1"/>
    <property type="molecule type" value="Genomic_DNA"/>
</dbReference>
<feature type="domain" description="Ig-like" evidence="2">
    <location>
        <begin position="343"/>
        <end position="420"/>
    </location>
</feature>
<dbReference type="CDD" id="cd00096">
    <property type="entry name" value="Ig"/>
    <property type="match status" value="1"/>
</dbReference>
<evidence type="ECO:0000313" key="3">
    <source>
        <dbReference type="EMBL" id="KAG5279065.1"/>
    </source>
</evidence>
<dbReference type="PANTHER" id="PTHR46013">
    <property type="entry name" value="VASCULAR CELL ADHESION MOLECULE 1"/>
    <property type="match status" value="1"/>
</dbReference>
<name>A0AAV6GZ89_9TELE</name>
<dbReference type="Pfam" id="PF13927">
    <property type="entry name" value="Ig_3"/>
    <property type="match status" value="2"/>
</dbReference>
<dbReference type="SMART" id="SM00409">
    <property type="entry name" value="IG"/>
    <property type="match status" value="5"/>
</dbReference>
<feature type="transmembrane region" description="Helical" evidence="1">
    <location>
        <begin position="512"/>
        <end position="533"/>
    </location>
</feature>
<dbReference type="Pfam" id="PF13895">
    <property type="entry name" value="Ig_2"/>
    <property type="match status" value="1"/>
</dbReference>
<dbReference type="Proteomes" id="UP000823561">
    <property type="component" value="Chromosome 7"/>
</dbReference>
<reference evidence="3" key="1">
    <citation type="submission" date="2020-10" db="EMBL/GenBank/DDBJ databases">
        <title>Chromosome-scale genome assembly of the Allis shad, Alosa alosa.</title>
        <authorList>
            <person name="Margot Z."/>
            <person name="Christophe K."/>
            <person name="Cabau C."/>
            <person name="Louis A."/>
            <person name="Berthelot C."/>
            <person name="Parey E."/>
            <person name="Roest Crollius H."/>
            <person name="Montfort J."/>
            <person name="Robinson-Rechavi M."/>
            <person name="Bucao C."/>
            <person name="Bouchez O."/>
            <person name="Gislard M."/>
            <person name="Lluch J."/>
            <person name="Milhes M."/>
            <person name="Lampietro C."/>
            <person name="Lopez Roques C."/>
            <person name="Donnadieu C."/>
            <person name="Braasch I."/>
            <person name="Desvignes T."/>
            <person name="Postlethwait J."/>
            <person name="Bobe J."/>
            <person name="Guiguen Y."/>
        </authorList>
    </citation>
    <scope>NUCLEOTIDE SEQUENCE</scope>
    <source>
        <strain evidence="3">M-15738</strain>
        <tissue evidence="3">Blood</tissue>
    </source>
</reference>
<feature type="domain" description="Ig-like" evidence="2">
    <location>
        <begin position="421"/>
        <end position="507"/>
    </location>
</feature>
<feature type="domain" description="Ig-like" evidence="2">
    <location>
        <begin position="249"/>
        <end position="335"/>
    </location>
</feature>
<evidence type="ECO:0000259" key="2">
    <source>
        <dbReference type="PROSITE" id="PS50835"/>
    </source>
</evidence>
<feature type="domain" description="Ig-like" evidence="2">
    <location>
        <begin position="153"/>
        <end position="244"/>
    </location>
</feature>
<sequence>MNSRSLAHSGTMVLQEEMIVGALFFSLFGASVQRNDNGAMQSSAMSCDWQWNCWRVLYRPPFICALIGSSVDLLSTYTYPSSETLHGVVWHVGRQAKEEPVNITNEPFYRNRTEYLTHSLTSSTLRIRDLREGDSREYRFRFFTHKNRFTGVPGIHLSVTGLEVKVSTDMVTEGQHVTLTCSTTCTLSPSPPYVWYRNGQPVTHRHHGRDKDFHLSSVSTEDSGHYSCAVQGHEQLTSPSVGIDVRYSPKNTSAYICPPGEISEGSSVTLVCSSSANPPVNTYTWFRSTGAGSTRVGSGGQNHSIPNVSSAHSGEYHCSAVNSVNEASSASLTLNVKYPPRSPKTVTSPSGEVVEGNSVTLTCSSEANPPVHTYTWYQRRGALSSEIGVGQNYSISNMTYGDSGAYYCQAENVKGSRNSTPIFVDVLYAPRNLSVSVSSFDGAITLICSCDANPPVKHYTWHKRTGTGTSQRATGRNLTLESAESGLYYCEAKNEVGAAESNSLPISEKNTAGIYAVVVIVVIAGLVIPSILLRKKRNSVTEVREGTTDSEQDCSSPVYVNVSRVAMTFDRKKESEDAENDIHYTSVYFKHCDKQDMSLNSTLQKSMPPLQEEEVLYSTAKPHHASHEEVLYSTVK</sequence>
<dbReference type="AlphaFoldDB" id="A0AAV6GZ89"/>
<dbReference type="InterPro" id="IPR003598">
    <property type="entry name" value="Ig_sub2"/>
</dbReference>
<dbReference type="PANTHER" id="PTHR46013:SF4">
    <property type="entry name" value="B-CELL RECEPTOR CD22-RELATED"/>
    <property type="match status" value="1"/>
</dbReference>
<gene>
    <name evidence="3" type="ORF">AALO_G00105710</name>
</gene>
<organism evidence="3 4">
    <name type="scientific">Alosa alosa</name>
    <name type="common">allis shad</name>
    <dbReference type="NCBI Taxonomy" id="278164"/>
    <lineage>
        <taxon>Eukaryota</taxon>
        <taxon>Metazoa</taxon>
        <taxon>Chordata</taxon>
        <taxon>Craniata</taxon>
        <taxon>Vertebrata</taxon>
        <taxon>Euteleostomi</taxon>
        <taxon>Actinopterygii</taxon>
        <taxon>Neopterygii</taxon>
        <taxon>Teleostei</taxon>
        <taxon>Clupei</taxon>
        <taxon>Clupeiformes</taxon>
        <taxon>Clupeoidei</taxon>
        <taxon>Clupeidae</taxon>
        <taxon>Alosa</taxon>
    </lineage>
</organism>
<dbReference type="Gene3D" id="2.60.40.10">
    <property type="entry name" value="Immunoglobulins"/>
    <property type="match status" value="5"/>
</dbReference>
<evidence type="ECO:0000256" key="1">
    <source>
        <dbReference type="SAM" id="Phobius"/>
    </source>
</evidence>
<accession>A0AAV6GZ89</accession>
<dbReference type="SUPFAM" id="SSF48726">
    <property type="entry name" value="Immunoglobulin"/>
    <property type="match status" value="5"/>
</dbReference>
<keyword evidence="1" id="KW-0472">Membrane</keyword>
<protein>
    <recommendedName>
        <fullName evidence="2">Ig-like domain-containing protein</fullName>
    </recommendedName>
</protein>
<dbReference type="SMART" id="SM00408">
    <property type="entry name" value="IGc2"/>
    <property type="match status" value="4"/>
</dbReference>
<evidence type="ECO:0000313" key="4">
    <source>
        <dbReference type="Proteomes" id="UP000823561"/>
    </source>
</evidence>
<dbReference type="InterPro" id="IPR036179">
    <property type="entry name" value="Ig-like_dom_sf"/>
</dbReference>
<keyword evidence="1" id="KW-0812">Transmembrane</keyword>
<keyword evidence="4" id="KW-1185">Reference proteome</keyword>